<feature type="transmembrane region" description="Helical" evidence="2">
    <location>
        <begin position="431"/>
        <end position="450"/>
    </location>
</feature>
<dbReference type="RefSeq" id="WP_152195932.1">
    <property type="nucleotide sequence ID" value="NZ_VUKD01000004.1"/>
</dbReference>
<reference evidence="4 5" key="1">
    <citation type="submission" date="2019-10" db="EMBL/GenBank/DDBJ databases">
        <title>Georgenia wutianyii sp. nov. and Georgenia yuyongxinii sp. nov. isolated from plateau pika (Ochotona curzoniae) in the Qinghai-Tibet plateau of China.</title>
        <authorList>
            <person name="Tian Z."/>
        </authorList>
    </citation>
    <scope>NUCLEOTIDE SEQUENCE [LARGE SCALE GENOMIC DNA]</scope>
    <source>
        <strain evidence="4 5">JCM 19765</strain>
    </source>
</reference>
<name>A0A6N7EJD0_9MICO</name>
<feature type="transmembrane region" description="Helical" evidence="2">
    <location>
        <begin position="407"/>
        <end position="425"/>
    </location>
</feature>
<evidence type="ECO:0000313" key="4">
    <source>
        <dbReference type="EMBL" id="MPV37148.1"/>
    </source>
</evidence>
<gene>
    <name evidence="4" type="ORF">GB881_08800</name>
</gene>
<evidence type="ECO:0000256" key="1">
    <source>
        <dbReference type="SAM" id="MobiDB-lite"/>
    </source>
</evidence>
<proteinExistence type="predicted"/>
<feature type="transmembrane region" description="Helical" evidence="2">
    <location>
        <begin position="215"/>
        <end position="236"/>
    </location>
</feature>
<dbReference type="OrthoDB" id="4121259at2"/>
<keyword evidence="2" id="KW-1133">Transmembrane helix</keyword>
<dbReference type="EMBL" id="WHPC01000027">
    <property type="protein sequence ID" value="MPV37148.1"/>
    <property type="molecule type" value="Genomic_DNA"/>
</dbReference>
<dbReference type="PIRSF" id="PIRSF026631">
    <property type="entry name" value="UCP026631"/>
    <property type="match status" value="1"/>
</dbReference>
<dbReference type="PANTHER" id="PTHR34473:SF2">
    <property type="entry name" value="UPF0699 TRANSMEMBRANE PROTEIN YDBT"/>
    <property type="match status" value="1"/>
</dbReference>
<organism evidence="4 5">
    <name type="scientific">Georgenia subflava</name>
    <dbReference type="NCBI Taxonomy" id="1622177"/>
    <lineage>
        <taxon>Bacteria</taxon>
        <taxon>Bacillati</taxon>
        <taxon>Actinomycetota</taxon>
        <taxon>Actinomycetes</taxon>
        <taxon>Micrococcales</taxon>
        <taxon>Bogoriellaceae</taxon>
        <taxon>Georgenia</taxon>
    </lineage>
</organism>
<keyword evidence="2" id="KW-0812">Transmembrane</keyword>
<feature type="transmembrane region" description="Helical" evidence="2">
    <location>
        <begin position="86"/>
        <end position="107"/>
    </location>
</feature>
<dbReference type="InterPro" id="IPR005182">
    <property type="entry name" value="YdbS-like_PH"/>
</dbReference>
<evidence type="ECO:0000256" key="2">
    <source>
        <dbReference type="SAM" id="Phobius"/>
    </source>
</evidence>
<keyword evidence="5" id="KW-1185">Reference proteome</keyword>
<dbReference type="AlphaFoldDB" id="A0A6N7EJD0"/>
<dbReference type="PANTHER" id="PTHR34473">
    <property type="entry name" value="UPF0699 TRANSMEMBRANE PROTEIN YDBS"/>
    <property type="match status" value="1"/>
</dbReference>
<feature type="domain" description="YdbS-like PH" evidence="3">
    <location>
        <begin position="456"/>
        <end position="522"/>
    </location>
</feature>
<keyword evidence="2" id="KW-0472">Membrane</keyword>
<feature type="region of interest" description="Disordered" evidence="1">
    <location>
        <begin position="1"/>
        <end position="46"/>
    </location>
</feature>
<feature type="domain" description="YdbS-like PH" evidence="3">
    <location>
        <begin position="110"/>
        <end position="187"/>
    </location>
</feature>
<accession>A0A6N7EJD0</accession>
<dbReference type="Proteomes" id="UP000437709">
    <property type="component" value="Unassembled WGS sequence"/>
</dbReference>
<evidence type="ECO:0000313" key="5">
    <source>
        <dbReference type="Proteomes" id="UP000437709"/>
    </source>
</evidence>
<comment type="caution">
    <text evidence="4">The sequence shown here is derived from an EMBL/GenBank/DDBJ whole genome shotgun (WGS) entry which is preliminary data.</text>
</comment>
<dbReference type="Pfam" id="PF03703">
    <property type="entry name" value="bPH_2"/>
    <property type="match status" value="2"/>
</dbReference>
<protein>
    <submittedName>
        <fullName evidence="4">PH domain-containing protein</fullName>
    </submittedName>
</protein>
<dbReference type="InterPro" id="IPR014529">
    <property type="entry name" value="UCP026631"/>
</dbReference>
<feature type="transmembrane region" description="Helical" evidence="2">
    <location>
        <begin position="59"/>
        <end position="80"/>
    </location>
</feature>
<feature type="transmembrane region" description="Helical" evidence="2">
    <location>
        <begin position="263"/>
        <end position="287"/>
    </location>
</feature>
<sequence length="542" mass="57522">MTRPEGSPDGGWPGTAAGPADAVGTRRPDDRAPTPGPSPHSPHHAEWTRLDPLTLVADGLTVTALAVAVAVPTGIVIALVDSLTTALVWVLPAAVVTAACGFVGGWLRHRTTRYLVEEHRMRLHSGVVVKKRRSLHRDRIRTVDVTADPVLRILGLARVQIGTGEQSGEEGSINLSPIPRGDAERLHSRLLGRADGDGAHDDVAHPAIATFDPRWLRYVPLTWTPFVIAGACYALAGQTLGNAGQGQQRIIDWFTTLVGDVGWLPVLAVALAGPALVGLVGALLIHVELWWNYRLERETGTLRVRRGLLTTRSTSVQESRLRGIALVEPLGARLAGAAQLDAVASGLRRPDENGKQTATDNKTLLPLAPRGLADDVAATVLREALSPTAVTGLTPHPPAARSKRIRWAFGTVVGYAVVGAVLGVWLTPTFFVVAGVGVVVLTPALVVLAVDAARSLGHRLDEDYLVTRSGTFQRSTVALQRTGIVGWNVRQSWFQRRAGLATITATTAAGSGGYAMRDVDAGEGLLVAVDAVPDLLEPFLAR</sequence>
<evidence type="ECO:0000259" key="3">
    <source>
        <dbReference type="Pfam" id="PF03703"/>
    </source>
</evidence>